<sequence length="109" mass="11952">MFQVPPTMFHVFGHQYLWLRQFVVIEIAPEQSETRPYSTFDSVSETSSSSSIISSAPSSGSLLSVDCSTGCESSSKSSESSSKSINDLIRSRRRIELLSSCFTCLLLAS</sequence>
<feature type="compositionally biased region" description="Low complexity" evidence="1">
    <location>
        <begin position="72"/>
        <end position="84"/>
    </location>
</feature>
<comment type="caution">
    <text evidence="2">The sequence shown here is derived from an EMBL/GenBank/DDBJ whole genome shotgun (WGS) entry which is preliminary data.</text>
</comment>
<evidence type="ECO:0000313" key="3">
    <source>
        <dbReference type="Proteomes" id="UP000887458"/>
    </source>
</evidence>
<keyword evidence="3" id="KW-1185">Reference proteome</keyword>
<accession>A0ABQ8J2A1</accession>
<dbReference type="EMBL" id="NJHN03000088">
    <property type="protein sequence ID" value="KAH9416691.1"/>
    <property type="molecule type" value="Genomic_DNA"/>
</dbReference>
<organism evidence="2 3">
    <name type="scientific">Dermatophagoides pteronyssinus</name>
    <name type="common">European house dust mite</name>
    <dbReference type="NCBI Taxonomy" id="6956"/>
    <lineage>
        <taxon>Eukaryota</taxon>
        <taxon>Metazoa</taxon>
        <taxon>Ecdysozoa</taxon>
        <taxon>Arthropoda</taxon>
        <taxon>Chelicerata</taxon>
        <taxon>Arachnida</taxon>
        <taxon>Acari</taxon>
        <taxon>Acariformes</taxon>
        <taxon>Sarcoptiformes</taxon>
        <taxon>Astigmata</taxon>
        <taxon>Psoroptidia</taxon>
        <taxon>Analgoidea</taxon>
        <taxon>Pyroglyphidae</taxon>
        <taxon>Dermatophagoidinae</taxon>
        <taxon>Dermatophagoides</taxon>
    </lineage>
</organism>
<reference evidence="2 3" key="2">
    <citation type="journal article" date="2022" name="Mol. Biol. Evol.">
        <title>Comparative Genomics Reveals Insights into the Divergent Evolution of Astigmatic Mites and Household Pest Adaptations.</title>
        <authorList>
            <person name="Xiong Q."/>
            <person name="Wan A.T."/>
            <person name="Liu X."/>
            <person name="Fung C.S."/>
            <person name="Xiao X."/>
            <person name="Malainual N."/>
            <person name="Hou J."/>
            <person name="Wang L."/>
            <person name="Wang M."/>
            <person name="Yang K.Y."/>
            <person name="Cui Y."/>
            <person name="Leung E.L."/>
            <person name="Nong W."/>
            <person name="Shin S.K."/>
            <person name="Au S.W."/>
            <person name="Jeong K.Y."/>
            <person name="Chew F.T."/>
            <person name="Hui J.H."/>
            <person name="Leung T.F."/>
            <person name="Tungtrongchitr A."/>
            <person name="Zhong N."/>
            <person name="Liu Z."/>
            <person name="Tsui S.K."/>
        </authorList>
    </citation>
    <scope>NUCLEOTIDE SEQUENCE [LARGE SCALE GENOMIC DNA]</scope>
    <source>
        <strain evidence="2">Derp</strain>
    </source>
</reference>
<evidence type="ECO:0000313" key="2">
    <source>
        <dbReference type="EMBL" id="KAH9416691.1"/>
    </source>
</evidence>
<protein>
    <submittedName>
        <fullName evidence="2">Uncharacterized protein</fullName>
    </submittedName>
</protein>
<feature type="region of interest" description="Disordered" evidence="1">
    <location>
        <begin position="33"/>
        <end position="86"/>
    </location>
</feature>
<dbReference type="Proteomes" id="UP000887458">
    <property type="component" value="Unassembled WGS sequence"/>
</dbReference>
<proteinExistence type="predicted"/>
<feature type="compositionally biased region" description="Low complexity" evidence="1">
    <location>
        <begin position="38"/>
        <end position="64"/>
    </location>
</feature>
<reference evidence="2 3" key="1">
    <citation type="journal article" date="2018" name="J. Allergy Clin. Immunol.">
        <title>High-quality assembly of Dermatophagoides pteronyssinus genome and transcriptome reveals a wide range of novel allergens.</title>
        <authorList>
            <person name="Liu X.Y."/>
            <person name="Yang K.Y."/>
            <person name="Wang M.Q."/>
            <person name="Kwok J.S."/>
            <person name="Zeng X."/>
            <person name="Yang Z."/>
            <person name="Xiao X.J."/>
            <person name="Lau C.P."/>
            <person name="Li Y."/>
            <person name="Huang Z.M."/>
            <person name="Ba J.G."/>
            <person name="Yim A.K."/>
            <person name="Ouyang C.Y."/>
            <person name="Ngai S.M."/>
            <person name="Chan T.F."/>
            <person name="Leung E.L."/>
            <person name="Liu L."/>
            <person name="Liu Z.G."/>
            <person name="Tsui S.K."/>
        </authorList>
    </citation>
    <scope>NUCLEOTIDE SEQUENCE [LARGE SCALE GENOMIC DNA]</scope>
    <source>
        <strain evidence="2">Derp</strain>
    </source>
</reference>
<gene>
    <name evidence="2" type="ORF">DERP_012159</name>
</gene>
<name>A0ABQ8J2A1_DERPT</name>
<evidence type="ECO:0000256" key="1">
    <source>
        <dbReference type="SAM" id="MobiDB-lite"/>
    </source>
</evidence>